<dbReference type="InterPro" id="IPR001466">
    <property type="entry name" value="Beta-lactam-related"/>
</dbReference>
<dbReference type="InterPro" id="IPR050491">
    <property type="entry name" value="AmpC-like"/>
</dbReference>
<keyword evidence="2" id="KW-0378">Hydrolase</keyword>
<dbReference type="Gene3D" id="3.40.710.10">
    <property type="entry name" value="DD-peptidase/beta-lactamase superfamily"/>
    <property type="match status" value="1"/>
</dbReference>
<dbReference type="RefSeq" id="WP_137639937.1">
    <property type="nucleotide sequence ID" value="NZ_BJDK01000011.1"/>
</dbReference>
<evidence type="ECO:0000313" key="2">
    <source>
        <dbReference type="EMBL" id="MFC6165749.1"/>
    </source>
</evidence>
<feature type="domain" description="Beta-lactamase-related" evidence="1">
    <location>
        <begin position="52"/>
        <end position="329"/>
    </location>
</feature>
<proteinExistence type="predicted"/>
<dbReference type="InterPro" id="IPR012338">
    <property type="entry name" value="Beta-lactam/transpept-like"/>
</dbReference>
<organism evidence="2 3">
    <name type="scientific">Lactiplantibacillus dongliensis</name>
    <dbReference type="NCBI Taxonomy" id="2559919"/>
    <lineage>
        <taxon>Bacteria</taxon>
        <taxon>Bacillati</taxon>
        <taxon>Bacillota</taxon>
        <taxon>Bacilli</taxon>
        <taxon>Lactobacillales</taxon>
        <taxon>Lactobacillaceae</taxon>
        <taxon>Lactiplantibacillus</taxon>
    </lineage>
</organism>
<dbReference type="SUPFAM" id="SSF56601">
    <property type="entry name" value="beta-lactamase/transpeptidase-like"/>
    <property type="match status" value="1"/>
</dbReference>
<dbReference type="EC" id="3.-.-.-" evidence="2"/>
<sequence length="331" mass="37201">MTILGTAATSTVAPAVQANSVAQQARALAKKYHFKGQIMLTKDYAGKAQTIYVGDANHKKRLKNNQHTIYPTASLQKAITGAMIQQLIAKGKLKMTTKLSNYYPQVAYSSRITVRQLLDHTSGIQMAETTPSTVLSEQQAYRYTLKQLTSTGATTYHYTNANYTLLAGIITKITHKSYQHNLQTRVIKPLKLTHTTDKYTAKQPLTAAVSYRSGTNYHARAYQRRLFSSLVGAGNLYTNAHDYYKIMCGMRNGKLLTRNQYRQLRHHYQVRYAGGMYHYAAGTKSNHGADNGYDSYMYATEGNRRAIVYFANQRATIDADQFAAKLYALVR</sequence>
<dbReference type="PANTHER" id="PTHR46825:SF9">
    <property type="entry name" value="BETA-LACTAMASE-RELATED DOMAIN-CONTAINING PROTEIN"/>
    <property type="match status" value="1"/>
</dbReference>
<keyword evidence="3" id="KW-1185">Reference proteome</keyword>
<evidence type="ECO:0000313" key="3">
    <source>
        <dbReference type="Proteomes" id="UP001596253"/>
    </source>
</evidence>
<dbReference type="Pfam" id="PF00144">
    <property type="entry name" value="Beta-lactamase"/>
    <property type="match status" value="1"/>
</dbReference>
<reference evidence="3" key="1">
    <citation type="journal article" date="2019" name="Int. J. Syst. Evol. Microbiol.">
        <title>The Global Catalogue of Microorganisms (GCM) 10K type strain sequencing project: providing services to taxonomists for standard genome sequencing and annotation.</title>
        <authorList>
            <consortium name="The Broad Institute Genomics Platform"/>
            <consortium name="The Broad Institute Genome Sequencing Center for Infectious Disease"/>
            <person name="Wu L."/>
            <person name="Ma J."/>
        </authorList>
    </citation>
    <scope>NUCLEOTIDE SEQUENCE [LARGE SCALE GENOMIC DNA]</scope>
    <source>
        <strain evidence="3">CCM 8932</strain>
    </source>
</reference>
<dbReference type="EMBL" id="JBHSSD010000057">
    <property type="protein sequence ID" value="MFC6165749.1"/>
    <property type="molecule type" value="Genomic_DNA"/>
</dbReference>
<evidence type="ECO:0000259" key="1">
    <source>
        <dbReference type="Pfam" id="PF00144"/>
    </source>
</evidence>
<dbReference type="Proteomes" id="UP001596253">
    <property type="component" value="Unassembled WGS sequence"/>
</dbReference>
<dbReference type="GO" id="GO:0016787">
    <property type="term" value="F:hydrolase activity"/>
    <property type="evidence" value="ECO:0007669"/>
    <property type="project" value="UniProtKB-KW"/>
</dbReference>
<gene>
    <name evidence="2" type="ORF">ACFP3T_13850</name>
</gene>
<dbReference type="PANTHER" id="PTHR46825">
    <property type="entry name" value="D-ALANYL-D-ALANINE-CARBOXYPEPTIDASE/ENDOPEPTIDASE AMPH"/>
    <property type="match status" value="1"/>
</dbReference>
<comment type="caution">
    <text evidence="2">The sequence shown here is derived from an EMBL/GenBank/DDBJ whole genome shotgun (WGS) entry which is preliminary data.</text>
</comment>
<name>A0ABW1R784_9LACO</name>
<protein>
    <submittedName>
        <fullName evidence="2">Serine hydrolase domain-containing protein</fullName>
        <ecNumber evidence="2">3.-.-.-</ecNumber>
    </submittedName>
</protein>
<accession>A0ABW1R784</accession>